<feature type="transmembrane region" description="Helical" evidence="1">
    <location>
        <begin position="18"/>
        <end position="42"/>
    </location>
</feature>
<name>A0A816IZT2_BRANA</name>
<dbReference type="EMBL" id="HG994373">
    <property type="protein sequence ID" value="CAF1760742.1"/>
    <property type="molecule type" value="Genomic_DNA"/>
</dbReference>
<dbReference type="Proteomes" id="UP001295469">
    <property type="component" value="Chromosome C09"/>
</dbReference>
<dbReference type="AlphaFoldDB" id="A0A816IZT2"/>
<keyword evidence="1" id="KW-1133">Transmembrane helix</keyword>
<evidence type="ECO:0000256" key="1">
    <source>
        <dbReference type="SAM" id="Phobius"/>
    </source>
</evidence>
<keyword evidence="1" id="KW-0472">Membrane</keyword>
<proteinExistence type="predicted"/>
<protein>
    <submittedName>
        <fullName evidence="2">(rape) hypothetical protein</fullName>
    </submittedName>
</protein>
<gene>
    <name evidence="2" type="ORF">DARMORV10_C09P45650.1</name>
</gene>
<keyword evidence="1" id="KW-0812">Transmembrane</keyword>
<sequence length="44" mass="5208">MGESITDGTLANFLKRMLFFFCFIILSFLSSACMYLIIFYCWCF</sequence>
<evidence type="ECO:0000313" key="2">
    <source>
        <dbReference type="EMBL" id="CAF1760742.1"/>
    </source>
</evidence>
<accession>A0A816IZT2</accession>
<organism evidence="2">
    <name type="scientific">Brassica napus</name>
    <name type="common">Rape</name>
    <dbReference type="NCBI Taxonomy" id="3708"/>
    <lineage>
        <taxon>Eukaryota</taxon>
        <taxon>Viridiplantae</taxon>
        <taxon>Streptophyta</taxon>
        <taxon>Embryophyta</taxon>
        <taxon>Tracheophyta</taxon>
        <taxon>Spermatophyta</taxon>
        <taxon>Magnoliopsida</taxon>
        <taxon>eudicotyledons</taxon>
        <taxon>Gunneridae</taxon>
        <taxon>Pentapetalae</taxon>
        <taxon>rosids</taxon>
        <taxon>malvids</taxon>
        <taxon>Brassicales</taxon>
        <taxon>Brassicaceae</taxon>
        <taxon>Brassiceae</taxon>
        <taxon>Brassica</taxon>
    </lineage>
</organism>
<reference evidence="2" key="1">
    <citation type="submission" date="2021-01" db="EMBL/GenBank/DDBJ databases">
        <authorList>
            <consortium name="Genoscope - CEA"/>
            <person name="William W."/>
        </authorList>
    </citation>
    <scope>NUCLEOTIDE SEQUENCE</scope>
</reference>